<dbReference type="STRING" id="1429867.A0A0G4P6W6"/>
<dbReference type="InterPro" id="IPR055509">
    <property type="entry name" value="DUF7082"/>
</dbReference>
<feature type="compositionally biased region" description="Polar residues" evidence="1">
    <location>
        <begin position="379"/>
        <end position="395"/>
    </location>
</feature>
<protein>
    <submittedName>
        <fullName evidence="3">Str. FM013</fullName>
    </submittedName>
</protein>
<evidence type="ECO:0000256" key="1">
    <source>
        <dbReference type="SAM" id="MobiDB-lite"/>
    </source>
</evidence>
<dbReference type="EMBL" id="HG793140">
    <property type="protein sequence ID" value="CRL22088.1"/>
    <property type="molecule type" value="Genomic_DNA"/>
</dbReference>
<feature type="region of interest" description="Disordered" evidence="1">
    <location>
        <begin position="378"/>
        <end position="444"/>
    </location>
</feature>
<dbReference type="PANTHER" id="PTHR39463">
    <property type="entry name" value="MEDUSA"/>
    <property type="match status" value="1"/>
</dbReference>
<dbReference type="GO" id="GO:0005634">
    <property type="term" value="C:nucleus"/>
    <property type="evidence" value="ECO:0007669"/>
    <property type="project" value="TreeGrafter"/>
</dbReference>
<reference evidence="3 4" key="1">
    <citation type="journal article" date="2014" name="Nat. Commun.">
        <title>Multiple recent horizontal transfers of a large genomic region in cheese making fungi.</title>
        <authorList>
            <person name="Cheeseman K."/>
            <person name="Ropars J."/>
            <person name="Renault P."/>
            <person name="Dupont J."/>
            <person name="Gouzy J."/>
            <person name="Branca A."/>
            <person name="Abraham A.L."/>
            <person name="Ceppi M."/>
            <person name="Conseiller E."/>
            <person name="Debuchy R."/>
            <person name="Malagnac F."/>
            <person name="Goarin A."/>
            <person name="Silar P."/>
            <person name="Lacoste S."/>
            <person name="Sallet E."/>
            <person name="Bensimon A."/>
            <person name="Giraud T."/>
            <person name="Brygoo Y."/>
        </authorList>
    </citation>
    <scope>NUCLEOTIDE SEQUENCE [LARGE SCALE GENOMIC DNA]</scope>
    <source>
        <strain evidence="4">FM 013</strain>
    </source>
</reference>
<dbReference type="Proteomes" id="UP000053732">
    <property type="component" value="Unassembled WGS sequence"/>
</dbReference>
<keyword evidence="4" id="KW-1185">Reference proteome</keyword>
<dbReference type="Pfam" id="PF23305">
    <property type="entry name" value="DUF7082"/>
    <property type="match status" value="1"/>
</dbReference>
<dbReference type="AlphaFoldDB" id="A0A0G4P6W6"/>
<feature type="region of interest" description="Disordered" evidence="1">
    <location>
        <begin position="305"/>
        <end position="346"/>
    </location>
</feature>
<proteinExistence type="predicted"/>
<organism evidence="3 4">
    <name type="scientific">Penicillium camemberti (strain FM 013)</name>
    <dbReference type="NCBI Taxonomy" id="1429867"/>
    <lineage>
        <taxon>Eukaryota</taxon>
        <taxon>Fungi</taxon>
        <taxon>Dikarya</taxon>
        <taxon>Ascomycota</taxon>
        <taxon>Pezizomycotina</taxon>
        <taxon>Eurotiomycetes</taxon>
        <taxon>Eurotiomycetidae</taxon>
        <taxon>Eurotiales</taxon>
        <taxon>Aspergillaceae</taxon>
        <taxon>Penicillium</taxon>
    </lineage>
</organism>
<sequence>MNLWALRSRSKSIAAASHRQLLHLVARSVSESTSFLVELFDPTIVWNKFPVIRFRRFCLVALAATSSSWLIRGHGVLFDPDFQTPLILGDSLDLSDSEESQFVSAFSDGLWAKSEPILSMSAFQKPVAGAIIDYGSTRSLQDAASYSNYGQSPYVTTPMVPSPMADQASQISDCVPYLPNEYASSYEESQSPMLGTRHRQLPEIVTYSPQRGSEGTRVMVQIQCPYDLHASSYAALYVVFGSKKCESLPHFLGFQGSAFQYGLSADVPAFLSTGSPSFAVPLSVTMETQDDCPATSLQVGVYTYEQASHPSPSEDSRKRKFSSYSDVPAASAKRHTGSVIPKVEHHEGYHSRSVSASYSPYLQPLPAMTGFVAPYHAASSPQTGSGQYSSVSATPQPALRAPSPITPAWSPSYGSVSNDPRNAGLPLTHGLPQHKGPTQRGASNPTLIRTSTIQTHSMPHNPAFNPYAIYPTKAILKLNGDLDTMTQGWSKEERTSQRRLVQFTRSQTGSTIQGEFKAVTPEDRAPSSICISCILWEEKNECYVTSVDTIYLLESLVAVRFTVEEKNRIRRNLEGFRPLTVSKAKVDSEEFFKVIMGFPAPKPRNIEKDVKVFPWKVLSHALKKIIGKYSASYSSTAGALPTPMTTTYTSHASHGTGSDSGTEPHTANSPQSISDAGAGHNYTSMPVQNYSQADHSVSHLSSAPDLRSMIAVTQPYTSVGGYSYPAMCHPQSSHGLAAPAPRPSWDMHPLGPNTPQTGAPGNGACYTYLDPVYNMHDTAHGGH</sequence>
<accession>A0A0G4P6W6</accession>
<feature type="region of interest" description="Disordered" evidence="1">
    <location>
        <begin position="645"/>
        <end position="686"/>
    </location>
</feature>
<dbReference type="PANTHER" id="PTHR39463:SF1">
    <property type="entry name" value="MEDUSA"/>
    <property type="match status" value="1"/>
</dbReference>
<evidence type="ECO:0000313" key="4">
    <source>
        <dbReference type="Proteomes" id="UP000053732"/>
    </source>
</evidence>
<feature type="domain" description="DUF7082" evidence="2">
    <location>
        <begin position="473"/>
        <end position="626"/>
    </location>
</feature>
<feature type="compositionally biased region" description="Polar residues" evidence="1">
    <location>
        <begin position="645"/>
        <end position="674"/>
    </location>
</feature>
<name>A0A0G4P6W6_PENC3</name>
<evidence type="ECO:0000313" key="3">
    <source>
        <dbReference type="EMBL" id="CRL22088.1"/>
    </source>
</evidence>
<gene>
    <name evidence="3" type="ORF">PCAMFM013_S007g000069</name>
</gene>
<evidence type="ECO:0000259" key="2">
    <source>
        <dbReference type="Pfam" id="PF23305"/>
    </source>
</evidence>